<name>A0AAD5EFQ3_UMBRA</name>
<reference evidence="2" key="1">
    <citation type="submission" date="2021-06" db="EMBL/GenBank/DDBJ databases">
        <authorList>
            <consortium name="DOE Joint Genome Institute"/>
            <person name="Mondo S.J."/>
            <person name="Amses K.R."/>
            <person name="Simmons D.R."/>
            <person name="Longcore J.E."/>
            <person name="Seto K."/>
            <person name="Alves G.H."/>
            <person name="Bonds A.E."/>
            <person name="Quandt C.A."/>
            <person name="Davis W.J."/>
            <person name="Chang Y."/>
            <person name="Letcher P.M."/>
            <person name="Powell M.J."/>
            <person name="Kuo A."/>
            <person name="Labutti K."/>
            <person name="Pangilinan J."/>
            <person name="Andreopoulos W."/>
            <person name="Tritt A."/>
            <person name="Riley R."/>
            <person name="Hundley H."/>
            <person name="Johnson J."/>
            <person name="Lipzen A."/>
            <person name="Barry K."/>
            <person name="Berbee M.L."/>
            <person name="Buchler N.E."/>
            <person name="Grigoriev I.V."/>
            <person name="Spatafora J.W."/>
            <person name="Stajich J.E."/>
            <person name="James T.Y."/>
        </authorList>
    </citation>
    <scope>NUCLEOTIDE SEQUENCE</scope>
    <source>
        <strain evidence="2">AG</strain>
    </source>
</reference>
<evidence type="ECO:0008006" key="4">
    <source>
        <dbReference type="Google" id="ProtNLM"/>
    </source>
</evidence>
<feature type="signal peptide" evidence="1">
    <location>
        <begin position="1"/>
        <end position="29"/>
    </location>
</feature>
<dbReference type="GeneID" id="75911811"/>
<reference evidence="2" key="2">
    <citation type="journal article" date="2022" name="Proc. Natl. Acad. Sci. U.S.A.">
        <title>Diploid-dominant life cycles characterize the early evolution of Fungi.</title>
        <authorList>
            <person name="Amses K.R."/>
            <person name="Simmons D.R."/>
            <person name="Longcore J.E."/>
            <person name="Mondo S.J."/>
            <person name="Seto K."/>
            <person name="Jeronimo G.H."/>
            <person name="Bonds A.E."/>
            <person name="Quandt C.A."/>
            <person name="Davis W.J."/>
            <person name="Chang Y."/>
            <person name="Federici B.A."/>
            <person name="Kuo A."/>
            <person name="LaButti K."/>
            <person name="Pangilinan J."/>
            <person name="Andreopoulos W."/>
            <person name="Tritt A."/>
            <person name="Riley R."/>
            <person name="Hundley H."/>
            <person name="Johnson J."/>
            <person name="Lipzen A."/>
            <person name="Barry K."/>
            <person name="Lang B.F."/>
            <person name="Cuomo C.A."/>
            <person name="Buchler N.E."/>
            <person name="Grigoriev I.V."/>
            <person name="Spatafora J.W."/>
            <person name="Stajich J.E."/>
            <person name="James T.Y."/>
        </authorList>
    </citation>
    <scope>NUCLEOTIDE SEQUENCE</scope>
    <source>
        <strain evidence="2">AG</strain>
    </source>
</reference>
<comment type="caution">
    <text evidence="2">The sequence shown here is derived from an EMBL/GenBank/DDBJ whole genome shotgun (WGS) entry which is preliminary data.</text>
</comment>
<evidence type="ECO:0000256" key="1">
    <source>
        <dbReference type="SAM" id="SignalP"/>
    </source>
</evidence>
<dbReference type="Proteomes" id="UP001206595">
    <property type="component" value="Unassembled WGS sequence"/>
</dbReference>
<keyword evidence="3" id="KW-1185">Reference proteome</keyword>
<evidence type="ECO:0000313" key="3">
    <source>
        <dbReference type="Proteomes" id="UP001206595"/>
    </source>
</evidence>
<keyword evidence="1" id="KW-0732">Signal</keyword>
<proteinExistence type="predicted"/>
<gene>
    <name evidence="2" type="ORF">K450DRAFT_225911</name>
</gene>
<sequence>MLQCVEIFKRLSLALIIFFVTECIIQVDTTPGKAVWTSLLYSHRQYLQGRELPGCRSIVQRQWHELRKLSVVTDDIAQREE</sequence>
<dbReference type="RefSeq" id="XP_051448015.1">
    <property type="nucleotide sequence ID" value="XM_051586463.1"/>
</dbReference>
<dbReference type="EMBL" id="MU620898">
    <property type="protein sequence ID" value="KAI8583011.1"/>
    <property type="molecule type" value="Genomic_DNA"/>
</dbReference>
<accession>A0AAD5EFQ3</accession>
<feature type="chain" id="PRO_5042092818" description="Secreted protein" evidence="1">
    <location>
        <begin position="30"/>
        <end position="81"/>
    </location>
</feature>
<organism evidence="2 3">
    <name type="scientific">Umbelopsis ramanniana AG</name>
    <dbReference type="NCBI Taxonomy" id="1314678"/>
    <lineage>
        <taxon>Eukaryota</taxon>
        <taxon>Fungi</taxon>
        <taxon>Fungi incertae sedis</taxon>
        <taxon>Mucoromycota</taxon>
        <taxon>Mucoromycotina</taxon>
        <taxon>Umbelopsidomycetes</taxon>
        <taxon>Umbelopsidales</taxon>
        <taxon>Umbelopsidaceae</taxon>
        <taxon>Umbelopsis</taxon>
    </lineage>
</organism>
<evidence type="ECO:0000313" key="2">
    <source>
        <dbReference type="EMBL" id="KAI8583011.1"/>
    </source>
</evidence>
<protein>
    <recommendedName>
        <fullName evidence="4">Secreted protein</fullName>
    </recommendedName>
</protein>
<dbReference type="AlphaFoldDB" id="A0AAD5EFQ3"/>